<protein>
    <submittedName>
        <fullName evidence="2">Uncharacterized protein</fullName>
    </submittedName>
</protein>
<feature type="region of interest" description="Disordered" evidence="1">
    <location>
        <begin position="194"/>
        <end position="223"/>
    </location>
</feature>
<evidence type="ECO:0000313" key="2">
    <source>
        <dbReference type="EMBL" id="KAJ3055430.1"/>
    </source>
</evidence>
<accession>A0AAD5X3Y8</accession>
<reference evidence="2" key="1">
    <citation type="submission" date="2020-05" db="EMBL/GenBank/DDBJ databases">
        <title>Phylogenomic resolution of chytrid fungi.</title>
        <authorList>
            <person name="Stajich J.E."/>
            <person name="Amses K."/>
            <person name="Simmons R."/>
            <person name="Seto K."/>
            <person name="Myers J."/>
            <person name="Bonds A."/>
            <person name="Quandt C.A."/>
            <person name="Barry K."/>
            <person name="Liu P."/>
            <person name="Grigoriev I."/>
            <person name="Longcore J.E."/>
            <person name="James T.Y."/>
        </authorList>
    </citation>
    <scope>NUCLEOTIDE SEQUENCE</scope>
    <source>
        <strain evidence="2">JEL0318</strain>
    </source>
</reference>
<feature type="compositionally biased region" description="Basic and acidic residues" evidence="1">
    <location>
        <begin position="309"/>
        <end position="328"/>
    </location>
</feature>
<proteinExistence type="predicted"/>
<feature type="compositionally biased region" description="Polar residues" evidence="1">
    <location>
        <begin position="361"/>
        <end position="371"/>
    </location>
</feature>
<feature type="compositionally biased region" description="Acidic residues" evidence="1">
    <location>
        <begin position="339"/>
        <end position="352"/>
    </location>
</feature>
<comment type="caution">
    <text evidence="2">The sequence shown here is derived from an EMBL/GenBank/DDBJ whole genome shotgun (WGS) entry which is preliminary data.</text>
</comment>
<feature type="region of interest" description="Disordered" evidence="1">
    <location>
        <begin position="267"/>
        <end position="371"/>
    </location>
</feature>
<dbReference type="AlphaFoldDB" id="A0AAD5X3Y8"/>
<sequence length="371" mass="39874">MVTAPLSITAALCTFVGHIITRDPTLLLHDVSDNFTGPRIIGTGCPFDPTRRRNDPLGEKNQAATVAERKGGESQDSVYFETKDGLGRWDRGGKAFLQGSWPETLFNAFDENEPKVGVDVVHFRLDIELDEGGSLARIIVAAVGGPSRWPAVGAVASALDKFNWSGGKIQGVKRKPPQYTSLLDMHAPFLRHSAVDEQSKDQSASPSPEPPRSNFTPTNYFQDGNQEDVQAETIQDSPFGTSESSAHMQVEGRDMVGQLATSAEDLHSIVGDPGGQQFAFEGGGPDRKGKQPALKAIPDSRRGSKGKGPAHERQHEQNSGDDGSRDNDSGQGPDMLEATTDDDSEEEPDDLDHEGKAESINFESNPTGAAP</sequence>
<gene>
    <name evidence="2" type="ORF">HK097_010524</name>
</gene>
<evidence type="ECO:0000313" key="3">
    <source>
        <dbReference type="Proteomes" id="UP001212841"/>
    </source>
</evidence>
<keyword evidence="3" id="KW-1185">Reference proteome</keyword>
<dbReference type="EMBL" id="JADGJD010000079">
    <property type="protein sequence ID" value="KAJ3055430.1"/>
    <property type="molecule type" value="Genomic_DNA"/>
</dbReference>
<evidence type="ECO:0000256" key="1">
    <source>
        <dbReference type="SAM" id="MobiDB-lite"/>
    </source>
</evidence>
<organism evidence="2 3">
    <name type="scientific">Rhizophlyctis rosea</name>
    <dbReference type="NCBI Taxonomy" id="64517"/>
    <lineage>
        <taxon>Eukaryota</taxon>
        <taxon>Fungi</taxon>
        <taxon>Fungi incertae sedis</taxon>
        <taxon>Chytridiomycota</taxon>
        <taxon>Chytridiomycota incertae sedis</taxon>
        <taxon>Chytridiomycetes</taxon>
        <taxon>Rhizophlyctidales</taxon>
        <taxon>Rhizophlyctidaceae</taxon>
        <taxon>Rhizophlyctis</taxon>
    </lineage>
</organism>
<feature type="compositionally biased region" description="Polar residues" evidence="1">
    <location>
        <begin position="213"/>
        <end position="223"/>
    </location>
</feature>
<dbReference type="Proteomes" id="UP001212841">
    <property type="component" value="Unassembled WGS sequence"/>
</dbReference>
<name>A0AAD5X3Y8_9FUNG</name>